<dbReference type="EMBL" id="JAANIU010003656">
    <property type="protein sequence ID" value="KAG1560996.1"/>
    <property type="molecule type" value="Genomic_DNA"/>
</dbReference>
<dbReference type="AlphaFoldDB" id="A0A9P6YRE0"/>
<dbReference type="SUPFAM" id="SSF53474">
    <property type="entry name" value="alpha/beta-Hydrolases"/>
    <property type="match status" value="1"/>
</dbReference>
<keyword evidence="2" id="KW-1133">Transmembrane helix</keyword>
<evidence type="ECO:0000256" key="1">
    <source>
        <dbReference type="ARBA" id="ARBA00007920"/>
    </source>
</evidence>
<organism evidence="4 5">
    <name type="scientific">Rhizopus delemar</name>
    <dbReference type="NCBI Taxonomy" id="936053"/>
    <lineage>
        <taxon>Eukaryota</taxon>
        <taxon>Fungi</taxon>
        <taxon>Fungi incertae sedis</taxon>
        <taxon>Mucoromycota</taxon>
        <taxon>Mucoromycotina</taxon>
        <taxon>Mucoromycetes</taxon>
        <taxon>Mucorales</taxon>
        <taxon>Mucorineae</taxon>
        <taxon>Rhizopodaceae</taxon>
        <taxon>Rhizopus</taxon>
    </lineage>
</organism>
<comment type="similarity">
    <text evidence="1">Belongs to the putative lipase ROG1 family.</text>
</comment>
<accession>A0A9P6YRE0</accession>
<dbReference type="Proteomes" id="UP000740926">
    <property type="component" value="Unassembled WGS sequence"/>
</dbReference>
<dbReference type="InterPro" id="IPR044294">
    <property type="entry name" value="Lipase-like"/>
</dbReference>
<evidence type="ECO:0000259" key="3">
    <source>
        <dbReference type="Pfam" id="PF05057"/>
    </source>
</evidence>
<protein>
    <recommendedName>
        <fullName evidence="3">DUF676 domain-containing protein</fullName>
    </recommendedName>
</protein>
<dbReference type="InterPro" id="IPR007751">
    <property type="entry name" value="DUF676_lipase-like"/>
</dbReference>
<evidence type="ECO:0000256" key="2">
    <source>
        <dbReference type="SAM" id="Phobius"/>
    </source>
</evidence>
<reference evidence="4 5" key="1">
    <citation type="journal article" date="2020" name="Microb. Genom.">
        <title>Genetic diversity of clinical and environmental Mucorales isolates obtained from an investigation of mucormycosis cases among solid organ transplant recipients.</title>
        <authorList>
            <person name="Nguyen M.H."/>
            <person name="Kaul D."/>
            <person name="Muto C."/>
            <person name="Cheng S.J."/>
            <person name="Richter R.A."/>
            <person name="Bruno V.M."/>
            <person name="Liu G."/>
            <person name="Beyhan S."/>
            <person name="Sundermann A.J."/>
            <person name="Mounaud S."/>
            <person name="Pasculle A.W."/>
            <person name="Nierman W.C."/>
            <person name="Driscoll E."/>
            <person name="Cumbie R."/>
            <person name="Clancy C.J."/>
            <person name="Dupont C.L."/>
        </authorList>
    </citation>
    <scope>NUCLEOTIDE SEQUENCE [LARGE SCALE GENOMIC DNA]</scope>
    <source>
        <strain evidence="4 5">GL24</strain>
    </source>
</reference>
<dbReference type="Pfam" id="PF05057">
    <property type="entry name" value="DUF676"/>
    <property type="match status" value="1"/>
</dbReference>
<dbReference type="PANTHER" id="PTHR12482">
    <property type="entry name" value="LIPASE ROG1-RELATED-RELATED"/>
    <property type="match status" value="1"/>
</dbReference>
<keyword evidence="2" id="KW-0472">Membrane</keyword>
<comment type="caution">
    <text evidence="4">The sequence shown here is derived from an EMBL/GenBank/DDBJ whole genome shotgun (WGS) entry which is preliminary data.</text>
</comment>
<feature type="domain" description="DUF676" evidence="3">
    <location>
        <begin position="2"/>
        <end position="196"/>
    </location>
</feature>
<dbReference type="Gene3D" id="3.40.50.1820">
    <property type="entry name" value="alpha/beta hydrolase"/>
    <property type="match status" value="1"/>
</dbReference>
<sequence length="386" mass="44756">MERKHLIVFVHGVMGSRIDTAYASKQICERYPEMEVVINENSLMVDGVDCCGLRLAQEIYDHIVDLHLSRSIVISHFSIFGHSMGGIIARFAIGILDRQDIFKNITLMSYTSFASPHLGAYIPHNAWYGYAINNMMKRAGSPTTDQITFSDTFRDGKPLFEILADPEYEFYTALSKFKYRRSYANTMGDFNVAYYTSALDSFDYFDDSNMEITCDPEYPSIITKFDKIKPVQHKTTAIRLLFAIAICASVPIFVTWSKIKHWRVHNEILLKYKDEQDGYYSIHIDQEKGAFLFRERQKNEKEIIQEPKFKGLFNPLPGPNLKSRMDYELKCLPVQLKILKNLKQLPWDIVLVRINSLKSHRMIMGMDNDIQEGQDVIRHFVDTFAF</sequence>
<dbReference type="PANTHER" id="PTHR12482:SF62">
    <property type="entry name" value="LIPASE ROG1-RELATED"/>
    <property type="match status" value="1"/>
</dbReference>
<dbReference type="InterPro" id="IPR029058">
    <property type="entry name" value="AB_hydrolase_fold"/>
</dbReference>
<evidence type="ECO:0000313" key="4">
    <source>
        <dbReference type="EMBL" id="KAG1560996.1"/>
    </source>
</evidence>
<name>A0A9P6YRE0_9FUNG</name>
<proteinExistence type="inferred from homology"/>
<keyword evidence="2" id="KW-0812">Transmembrane</keyword>
<gene>
    <name evidence="4" type="ORF">G6F50_012256</name>
</gene>
<keyword evidence="5" id="KW-1185">Reference proteome</keyword>
<feature type="transmembrane region" description="Helical" evidence="2">
    <location>
        <begin position="237"/>
        <end position="256"/>
    </location>
</feature>
<evidence type="ECO:0000313" key="5">
    <source>
        <dbReference type="Proteomes" id="UP000740926"/>
    </source>
</evidence>